<dbReference type="InterPro" id="IPR035979">
    <property type="entry name" value="RBD_domain_sf"/>
</dbReference>
<evidence type="ECO:0000256" key="2">
    <source>
        <dbReference type="ARBA" id="ARBA00022884"/>
    </source>
</evidence>
<evidence type="ECO:0000313" key="4">
    <source>
        <dbReference type="Proteomes" id="UP000694564"/>
    </source>
</evidence>
<dbReference type="Gene3D" id="3.30.70.330">
    <property type="match status" value="1"/>
</dbReference>
<dbReference type="PANTHER" id="PTHR13976">
    <property type="entry name" value="HETEROGENEOUS NUCLEAR RIBONUCLEOPROTEIN-RELATED"/>
    <property type="match status" value="1"/>
</dbReference>
<name>A0A8D2JML4_SCIVU</name>
<proteinExistence type="predicted"/>
<dbReference type="Proteomes" id="UP000694564">
    <property type="component" value="Chromosome 12"/>
</dbReference>
<keyword evidence="2" id="KW-0694">RNA-binding</keyword>
<dbReference type="OrthoDB" id="431068at2759"/>
<accession>A0A8D2JML4</accession>
<keyword evidence="1" id="KW-0677">Repeat</keyword>
<dbReference type="SUPFAM" id="SSF54928">
    <property type="entry name" value="RNA-binding domain, RBD"/>
    <property type="match status" value="1"/>
</dbReference>
<sequence>MDWVLKHSGPNSTDTANDSFVRLRGLPFGCTKEEIVQFFSGLEIVPNGITLPTFSQKKKECDFDIFFPFYILLVFVHNGGIHCYNIAI</sequence>
<dbReference type="InterPro" id="IPR012677">
    <property type="entry name" value="Nucleotide-bd_a/b_plait_sf"/>
</dbReference>
<protein>
    <recommendedName>
        <fullName evidence="5">RRM domain-containing protein</fullName>
    </recommendedName>
</protein>
<evidence type="ECO:0000256" key="1">
    <source>
        <dbReference type="ARBA" id="ARBA00022737"/>
    </source>
</evidence>
<dbReference type="AlphaFoldDB" id="A0A8D2JML4"/>
<dbReference type="GO" id="GO:0003723">
    <property type="term" value="F:RNA binding"/>
    <property type="evidence" value="ECO:0007669"/>
    <property type="project" value="UniProtKB-KW"/>
</dbReference>
<dbReference type="GeneTree" id="ENSGT00940000153503"/>
<evidence type="ECO:0000313" key="3">
    <source>
        <dbReference type="Ensembl" id="ENSSVLP00005021337.1"/>
    </source>
</evidence>
<evidence type="ECO:0008006" key="5">
    <source>
        <dbReference type="Google" id="ProtNLM"/>
    </source>
</evidence>
<reference evidence="3" key="1">
    <citation type="submission" date="2025-08" db="UniProtKB">
        <authorList>
            <consortium name="Ensembl"/>
        </authorList>
    </citation>
    <scope>IDENTIFICATION</scope>
</reference>
<keyword evidence="4" id="KW-1185">Reference proteome</keyword>
<reference evidence="3" key="2">
    <citation type="submission" date="2025-09" db="UniProtKB">
        <authorList>
            <consortium name="Ensembl"/>
        </authorList>
    </citation>
    <scope>IDENTIFICATION</scope>
</reference>
<dbReference type="InterPro" id="IPR050666">
    <property type="entry name" value="ESRP"/>
</dbReference>
<organism evidence="3 4">
    <name type="scientific">Sciurus vulgaris</name>
    <name type="common">Eurasian red squirrel</name>
    <dbReference type="NCBI Taxonomy" id="55149"/>
    <lineage>
        <taxon>Eukaryota</taxon>
        <taxon>Metazoa</taxon>
        <taxon>Chordata</taxon>
        <taxon>Craniata</taxon>
        <taxon>Vertebrata</taxon>
        <taxon>Euteleostomi</taxon>
        <taxon>Mammalia</taxon>
        <taxon>Eutheria</taxon>
        <taxon>Euarchontoglires</taxon>
        <taxon>Glires</taxon>
        <taxon>Rodentia</taxon>
        <taxon>Sciuromorpha</taxon>
        <taxon>Sciuridae</taxon>
        <taxon>Sciurinae</taxon>
        <taxon>Sciurini</taxon>
        <taxon>Sciurus</taxon>
    </lineage>
</organism>
<dbReference type="Ensembl" id="ENSSVLT00005023770.1">
    <property type="protein sequence ID" value="ENSSVLP00005021337.1"/>
    <property type="gene ID" value="ENSSVLG00005017049.1"/>
</dbReference>